<dbReference type="Pfam" id="PF00651">
    <property type="entry name" value="BTB"/>
    <property type="match status" value="1"/>
</dbReference>
<protein>
    <recommendedName>
        <fullName evidence="1">BTB domain-containing protein</fullName>
    </recommendedName>
</protein>
<dbReference type="PROSITE" id="PS50097">
    <property type="entry name" value="BTB"/>
    <property type="match status" value="1"/>
</dbReference>
<dbReference type="SUPFAM" id="SSF54695">
    <property type="entry name" value="POZ domain"/>
    <property type="match status" value="1"/>
</dbReference>
<proteinExistence type="predicted"/>
<dbReference type="PANTHER" id="PTHR47843">
    <property type="entry name" value="BTB DOMAIN-CONTAINING PROTEIN-RELATED"/>
    <property type="match status" value="1"/>
</dbReference>
<dbReference type="Proteomes" id="UP000277580">
    <property type="component" value="Unassembled WGS sequence"/>
</dbReference>
<feature type="domain" description="BTB" evidence="1">
    <location>
        <begin position="25"/>
        <end position="92"/>
    </location>
</feature>
<dbReference type="InterPro" id="IPR011333">
    <property type="entry name" value="SKP1/BTB/POZ_sf"/>
</dbReference>
<sequence>MTATTLSCGGLFTNANSYQKHFQTAMVKVKVGSKETFYAHEGILSKSVFFERALNGEFLEATTREVLLPDDEPEIFSSVLEYLYSEEYAPRLGFSKTVKKIVDQYRTPQSIESTFQTLPCIFGSTPKSEDIALAALRHAKIYCLADKLELKGLQALVITKLRLCGPLAGVDFLTVASYLLQNSYDFDGSLGRFLSSYVSGIPKQT</sequence>
<dbReference type="InParanoid" id="A0A3N4L7N8"/>
<evidence type="ECO:0000313" key="3">
    <source>
        <dbReference type="Proteomes" id="UP000277580"/>
    </source>
</evidence>
<keyword evidence="3" id="KW-1185">Reference proteome</keyword>
<accession>A0A3N4L7N8</accession>
<dbReference type="STRING" id="1392247.A0A3N4L7N8"/>
<dbReference type="AlphaFoldDB" id="A0A3N4L7N8"/>
<dbReference type="EMBL" id="ML119120">
    <property type="protein sequence ID" value="RPB14015.1"/>
    <property type="molecule type" value="Genomic_DNA"/>
</dbReference>
<name>A0A3N4L7N8_9PEZI</name>
<dbReference type="OrthoDB" id="45365at2759"/>
<dbReference type="CDD" id="cd18186">
    <property type="entry name" value="BTB_POZ_ZBTB_KLHL-like"/>
    <property type="match status" value="1"/>
</dbReference>
<evidence type="ECO:0000313" key="2">
    <source>
        <dbReference type="EMBL" id="RPB14015.1"/>
    </source>
</evidence>
<dbReference type="Gene3D" id="3.30.710.10">
    <property type="entry name" value="Potassium Channel Kv1.1, Chain A"/>
    <property type="match status" value="1"/>
</dbReference>
<reference evidence="2 3" key="1">
    <citation type="journal article" date="2018" name="Nat. Ecol. Evol.">
        <title>Pezizomycetes genomes reveal the molecular basis of ectomycorrhizal truffle lifestyle.</title>
        <authorList>
            <person name="Murat C."/>
            <person name="Payen T."/>
            <person name="Noel B."/>
            <person name="Kuo A."/>
            <person name="Morin E."/>
            <person name="Chen J."/>
            <person name="Kohler A."/>
            <person name="Krizsan K."/>
            <person name="Balestrini R."/>
            <person name="Da Silva C."/>
            <person name="Montanini B."/>
            <person name="Hainaut M."/>
            <person name="Levati E."/>
            <person name="Barry K.W."/>
            <person name="Belfiori B."/>
            <person name="Cichocki N."/>
            <person name="Clum A."/>
            <person name="Dockter R.B."/>
            <person name="Fauchery L."/>
            <person name="Guy J."/>
            <person name="Iotti M."/>
            <person name="Le Tacon F."/>
            <person name="Lindquist E.A."/>
            <person name="Lipzen A."/>
            <person name="Malagnac F."/>
            <person name="Mello A."/>
            <person name="Molinier V."/>
            <person name="Miyauchi S."/>
            <person name="Poulain J."/>
            <person name="Riccioni C."/>
            <person name="Rubini A."/>
            <person name="Sitrit Y."/>
            <person name="Splivallo R."/>
            <person name="Traeger S."/>
            <person name="Wang M."/>
            <person name="Zifcakova L."/>
            <person name="Wipf D."/>
            <person name="Zambonelli A."/>
            <person name="Paolocci F."/>
            <person name="Nowrousian M."/>
            <person name="Ottonello S."/>
            <person name="Baldrian P."/>
            <person name="Spatafora J.W."/>
            <person name="Henrissat B."/>
            <person name="Nagy L.G."/>
            <person name="Aury J.M."/>
            <person name="Wincker P."/>
            <person name="Grigoriev I.V."/>
            <person name="Bonfante P."/>
            <person name="Martin F.M."/>
        </authorList>
    </citation>
    <scope>NUCLEOTIDE SEQUENCE [LARGE SCALE GENOMIC DNA]</scope>
    <source>
        <strain evidence="2 3">CCBAS932</strain>
    </source>
</reference>
<gene>
    <name evidence="2" type="ORF">P167DRAFT_572936</name>
</gene>
<evidence type="ECO:0000259" key="1">
    <source>
        <dbReference type="PROSITE" id="PS50097"/>
    </source>
</evidence>
<organism evidence="2 3">
    <name type="scientific">Morchella conica CCBAS932</name>
    <dbReference type="NCBI Taxonomy" id="1392247"/>
    <lineage>
        <taxon>Eukaryota</taxon>
        <taxon>Fungi</taxon>
        <taxon>Dikarya</taxon>
        <taxon>Ascomycota</taxon>
        <taxon>Pezizomycotina</taxon>
        <taxon>Pezizomycetes</taxon>
        <taxon>Pezizales</taxon>
        <taxon>Morchellaceae</taxon>
        <taxon>Morchella</taxon>
    </lineage>
</organism>
<dbReference type="InterPro" id="IPR000210">
    <property type="entry name" value="BTB/POZ_dom"/>
</dbReference>